<dbReference type="InterPro" id="IPR018060">
    <property type="entry name" value="HTH_AraC"/>
</dbReference>
<dbReference type="InterPro" id="IPR020449">
    <property type="entry name" value="Tscrpt_reg_AraC-type_HTH"/>
</dbReference>
<dbReference type="AlphaFoldDB" id="A0A1W9HX43"/>
<dbReference type="InterPro" id="IPR009057">
    <property type="entry name" value="Homeodomain-like_sf"/>
</dbReference>
<evidence type="ECO:0000259" key="4">
    <source>
        <dbReference type="PROSITE" id="PS01124"/>
    </source>
</evidence>
<reference evidence="5 6" key="1">
    <citation type="journal article" date="2017" name="Water Res.">
        <title>Comammox in drinking water systems.</title>
        <authorList>
            <person name="Wang Y."/>
            <person name="Ma L."/>
            <person name="Mao Y."/>
            <person name="Jiang X."/>
            <person name="Xia Y."/>
            <person name="Yu K."/>
            <person name="Li B."/>
            <person name="Zhang T."/>
        </authorList>
    </citation>
    <scope>NUCLEOTIDE SEQUENCE [LARGE SCALE GENOMIC DNA]</scope>
    <source>
        <strain evidence="5">SG_bin8</strain>
    </source>
</reference>
<dbReference type="SMART" id="SM00342">
    <property type="entry name" value="HTH_ARAC"/>
    <property type="match status" value="1"/>
</dbReference>
<evidence type="ECO:0000313" key="5">
    <source>
        <dbReference type="EMBL" id="OQW51995.1"/>
    </source>
</evidence>
<dbReference type="PANTHER" id="PTHR46796">
    <property type="entry name" value="HTH-TYPE TRANSCRIPTIONAL ACTIVATOR RHAS-RELATED"/>
    <property type="match status" value="1"/>
</dbReference>
<gene>
    <name evidence="5" type="ORF">A4S15_09155</name>
</gene>
<keyword evidence="3" id="KW-0804">Transcription</keyword>
<dbReference type="PRINTS" id="PR00032">
    <property type="entry name" value="HTHARAC"/>
</dbReference>
<evidence type="ECO:0000256" key="1">
    <source>
        <dbReference type="ARBA" id="ARBA00023015"/>
    </source>
</evidence>
<dbReference type="GO" id="GO:0003700">
    <property type="term" value="F:DNA-binding transcription factor activity"/>
    <property type="evidence" value="ECO:0007669"/>
    <property type="project" value="InterPro"/>
</dbReference>
<dbReference type="PROSITE" id="PS01124">
    <property type="entry name" value="HTH_ARAC_FAMILY_2"/>
    <property type="match status" value="1"/>
</dbReference>
<comment type="caution">
    <text evidence="5">The sequence shown here is derived from an EMBL/GenBank/DDBJ whole genome shotgun (WGS) entry which is preliminary data.</text>
</comment>
<dbReference type="Gene3D" id="1.10.10.60">
    <property type="entry name" value="Homeodomain-like"/>
    <property type="match status" value="2"/>
</dbReference>
<sequence>MQTVPNTAPNNWFFIMQDILSDILQTLRLRGSFYFRLGFSAPFGVEVPAYKQSARFHLVVQGNCVVRLANGQALSLASGDLVLIPRGQSHCILDSAESNYAPLEHVLENAGYRGEGVVVATPAPHAATNELVCGHFTFRDGASHPILQFLPDAIVITAAMRARFGWLDDIVRMMARRVFESRSTPHDQGMVAIVQRLAEVMFVEILRAGLSQSPEMQRVIGAFSDERIGKTLMLIHTHPEKPWTVESLAKEIGMSRARFADQFTERVGEGPVSYLRGWRLQRAAALLDDTRLNVQQIAAKVGYESTAAFSRAFSQRFGIAPSEYRSEAA</sequence>
<dbReference type="InterPro" id="IPR032783">
    <property type="entry name" value="AraC_lig"/>
</dbReference>
<accession>A0A1W9HX43</accession>
<protein>
    <submittedName>
        <fullName evidence="5">AraC family transcriptional regulator</fullName>
    </submittedName>
</protein>
<organism evidence="5 6">
    <name type="scientific">Candidatus Raskinella chloraquaticus</name>
    <dbReference type="NCBI Taxonomy" id="1951219"/>
    <lineage>
        <taxon>Bacteria</taxon>
        <taxon>Pseudomonadati</taxon>
        <taxon>Pseudomonadota</taxon>
        <taxon>Alphaproteobacteria</taxon>
        <taxon>Hyphomicrobiales</taxon>
        <taxon>Phreatobacteraceae</taxon>
        <taxon>Candidatus Raskinella</taxon>
    </lineage>
</organism>
<proteinExistence type="predicted"/>
<dbReference type="SUPFAM" id="SSF46689">
    <property type="entry name" value="Homeodomain-like"/>
    <property type="match status" value="2"/>
</dbReference>
<feature type="domain" description="HTH araC/xylS-type" evidence="4">
    <location>
        <begin position="229"/>
        <end position="327"/>
    </location>
</feature>
<evidence type="ECO:0000313" key="6">
    <source>
        <dbReference type="Proteomes" id="UP000192872"/>
    </source>
</evidence>
<evidence type="ECO:0000256" key="3">
    <source>
        <dbReference type="ARBA" id="ARBA00023163"/>
    </source>
</evidence>
<dbReference type="Pfam" id="PF12852">
    <property type="entry name" value="Cupin_6"/>
    <property type="match status" value="1"/>
</dbReference>
<dbReference type="PANTHER" id="PTHR46796:SF7">
    <property type="entry name" value="ARAC FAMILY TRANSCRIPTIONAL REGULATOR"/>
    <property type="match status" value="1"/>
</dbReference>
<dbReference type="GO" id="GO:0043565">
    <property type="term" value="F:sequence-specific DNA binding"/>
    <property type="evidence" value="ECO:0007669"/>
    <property type="project" value="InterPro"/>
</dbReference>
<dbReference type="Proteomes" id="UP000192872">
    <property type="component" value="Unassembled WGS sequence"/>
</dbReference>
<keyword evidence="2" id="KW-0238">DNA-binding</keyword>
<dbReference type="InterPro" id="IPR050204">
    <property type="entry name" value="AraC_XylS_family_regulators"/>
</dbReference>
<dbReference type="EMBL" id="LWDL01000016">
    <property type="protein sequence ID" value="OQW51995.1"/>
    <property type="molecule type" value="Genomic_DNA"/>
</dbReference>
<dbReference type="RefSeq" id="WP_376800574.1">
    <property type="nucleotide sequence ID" value="NZ_DLRA01000018.1"/>
</dbReference>
<dbReference type="STRING" id="1827387.A4S15_09155"/>
<dbReference type="PROSITE" id="PS00041">
    <property type="entry name" value="HTH_ARAC_FAMILY_1"/>
    <property type="match status" value="1"/>
</dbReference>
<dbReference type="Pfam" id="PF12833">
    <property type="entry name" value="HTH_18"/>
    <property type="match status" value="1"/>
</dbReference>
<dbReference type="InterPro" id="IPR018062">
    <property type="entry name" value="HTH_AraC-typ_CS"/>
</dbReference>
<evidence type="ECO:0000256" key="2">
    <source>
        <dbReference type="ARBA" id="ARBA00023125"/>
    </source>
</evidence>
<name>A0A1W9HX43_9HYPH</name>
<keyword evidence="1" id="KW-0805">Transcription regulation</keyword>